<evidence type="ECO:0000313" key="2">
    <source>
        <dbReference type="EMBL" id="PCI98644.1"/>
    </source>
</evidence>
<proteinExistence type="predicted"/>
<evidence type="ECO:0000256" key="1">
    <source>
        <dbReference type="SAM" id="SignalP"/>
    </source>
</evidence>
<feature type="chain" id="PRO_5013241006" evidence="1">
    <location>
        <begin position="22"/>
        <end position="245"/>
    </location>
</feature>
<sequence length="245" mass="28515">MFKYIVIISLFIFGYVPPVLAADKNPNKLDVKPELLAQIDSNWHLIDITKGDLNKDGIEDYVLVVEADLARRNFTRRFYYFNEPPYIDAQKADDWESEAADREFMVFLAQKSGAFEHVFSHSDWVGRADFGGTYGDSYGGIDIDNGAIVLSAYGGSRIGWNWTMRIRHQEDRWRVIGFTSGSLDRLPPKGQESIDWDRHDRNLLTYKVYIEQEKAGKMVRQEWNEIVDKTKIYLIDSRQPDIYKR</sequence>
<dbReference type="EMBL" id="NVUS01000020">
    <property type="protein sequence ID" value="PCI98644.1"/>
    <property type="molecule type" value="Genomic_DNA"/>
</dbReference>
<dbReference type="AlphaFoldDB" id="A0A2A4YV58"/>
<organism evidence="2">
    <name type="scientific">OCS116 cluster bacterium</name>
    <dbReference type="NCBI Taxonomy" id="2030921"/>
    <lineage>
        <taxon>Bacteria</taxon>
        <taxon>Pseudomonadati</taxon>
        <taxon>Pseudomonadota</taxon>
        <taxon>Alphaproteobacteria</taxon>
        <taxon>OCS116 cluster</taxon>
    </lineage>
</organism>
<reference key="1">
    <citation type="submission" date="2017-08" db="EMBL/GenBank/DDBJ databases">
        <title>A dynamic microbial community with high functional redundancy inhabits the cold, oxic subseafloor aquifer.</title>
        <authorList>
            <person name="Tully B.J."/>
            <person name="Wheat C.G."/>
            <person name="Glazer B.T."/>
            <person name="Huber J.A."/>
        </authorList>
    </citation>
    <scope>NUCLEOTIDE SEQUENCE [LARGE SCALE GENOMIC DNA]</scope>
</reference>
<name>A0A2A4YV58_9PROT</name>
<accession>A0A2A4YV58</accession>
<comment type="caution">
    <text evidence="2">The sequence shown here is derived from an EMBL/GenBank/DDBJ whole genome shotgun (WGS) entry which is preliminary data.</text>
</comment>
<reference evidence="2" key="2">
    <citation type="journal article" date="2018" name="ISME J.">
        <title>A dynamic microbial community with high functional redundancy inhabits the cold, oxic subseafloor aquifer.</title>
        <authorList>
            <person name="Tully B.J."/>
            <person name="Wheat C.G."/>
            <person name="Glazer B.T."/>
            <person name="Huber J.A."/>
        </authorList>
    </citation>
    <scope>NUCLEOTIDE SEQUENCE</scope>
    <source>
        <strain evidence="2">NORP83</strain>
    </source>
</reference>
<protein>
    <submittedName>
        <fullName evidence="2">Uncharacterized protein</fullName>
    </submittedName>
</protein>
<feature type="signal peptide" evidence="1">
    <location>
        <begin position="1"/>
        <end position="21"/>
    </location>
</feature>
<gene>
    <name evidence="2" type="ORF">COB13_13370</name>
</gene>
<keyword evidence="1" id="KW-0732">Signal</keyword>